<evidence type="ECO:0000313" key="3">
    <source>
        <dbReference type="EMBL" id="PTD98045.1"/>
    </source>
</evidence>
<dbReference type="GO" id="GO:0032259">
    <property type="term" value="P:methylation"/>
    <property type="evidence" value="ECO:0007669"/>
    <property type="project" value="UniProtKB-KW"/>
</dbReference>
<organism evidence="3 4">
    <name type="scientific">Pseudothauera lacus</name>
    <dbReference type="NCBI Taxonomy" id="2136175"/>
    <lineage>
        <taxon>Bacteria</taxon>
        <taxon>Pseudomonadati</taxon>
        <taxon>Pseudomonadota</taxon>
        <taxon>Betaproteobacteria</taxon>
        <taxon>Rhodocyclales</taxon>
        <taxon>Zoogloeaceae</taxon>
        <taxon>Pseudothauera</taxon>
    </lineage>
</organism>
<evidence type="ECO:0000313" key="4">
    <source>
        <dbReference type="Proteomes" id="UP000241193"/>
    </source>
</evidence>
<dbReference type="RefSeq" id="WP_107491805.1">
    <property type="nucleotide sequence ID" value="NZ_PZKC01000001.1"/>
</dbReference>
<dbReference type="EMBL" id="PZKC01000001">
    <property type="protein sequence ID" value="PTD98045.1"/>
    <property type="molecule type" value="Genomic_DNA"/>
</dbReference>
<reference evidence="3 4" key="1">
    <citation type="submission" date="2018-03" db="EMBL/GenBank/DDBJ databases">
        <authorList>
            <person name="Keele B.F."/>
        </authorList>
    </citation>
    <scope>NUCLEOTIDE SEQUENCE [LARGE SCALE GENOMIC DNA]</scope>
    <source>
        <strain evidence="3 4">D20</strain>
    </source>
</reference>
<keyword evidence="3" id="KW-0808">Transferase</keyword>
<protein>
    <submittedName>
        <fullName evidence="3">SAM-dependent methyltransferase</fullName>
    </submittedName>
</protein>
<name>A0A2T4IJV0_9RHOO</name>
<dbReference type="InterPro" id="IPR013216">
    <property type="entry name" value="Methyltransf_11"/>
</dbReference>
<feature type="domain" description="Methyltransferase type 11" evidence="2">
    <location>
        <begin position="68"/>
        <end position="116"/>
    </location>
</feature>
<dbReference type="AlphaFoldDB" id="A0A2T4IJV0"/>
<proteinExistence type="predicted"/>
<dbReference type="OrthoDB" id="6191410at2"/>
<dbReference type="InterPro" id="IPR029063">
    <property type="entry name" value="SAM-dependent_MTases_sf"/>
</dbReference>
<gene>
    <name evidence="3" type="ORF">C8261_01100</name>
</gene>
<dbReference type="Gene3D" id="3.40.50.150">
    <property type="entry name" value="Vaccinia Virus protein VP39"/>
    <property type="match status" value="1"/>
</dbReference>
<evidence type="ECO:0000259" key="2">
    <source>
        <dbReference type="Pfam" id="PF08241"/>
    </source>
</evidence>
<dbReference type="GO" id="GO:0008757">
    <property type="term" value="F:S-adenosylmethionine-dependent methyltransferase activity"/>
    <property type="evidence" value="ECO:0007669"/>
    <property type="project" value="InterPro"/>
</dbReference>
<sequence>MSILSLSDWLQTPLGRHLMAWEQASFDHAVSDIFGYHAVQIGLPEIDLLRANRMPFRLRSGRLGEVGVINRAEALPFASASLDLVVLPHVLEFSPFPHQVLREVERVLVPEGSVIVSSFNPYSLWGLRRLLARQGRAFPWRGQYLSPLRVRDWMTLLGMENEAIMFGCYVPAVRSQRWLERWLRIEAVGARWWPVCGAAYLMHGVKRTHGMRLITPNWRDQRASARRAAPVTQRPASRSGRGEA</sequence>
<reference evidence="3 4" key="2">
    <citation type="submission" date="2018-04" db="EMBL/GenBank/DDBJ databases">
        <title>Thauera lacus sp. nov., isolated from an saline lake in Inner Mongolia, China.</title>
        <authorList>
            <person name="Liang Q.-Y."/>
        </authorList>
    </citation>
    <scope>NUCLEOTIDE SEQUENCE [LARGE SCALE GENOMIC DNA]</scope>
    <source>
        <strain evidence="3 4">D20</strain>
    </source>
</reference>
<accession>A0A2T4IJV0</accession>
<evidence type="ECO:0000256" key="1">
    <source>
        <dbReference type="SAM" id="MobiDB-lite"/>
    </source>
</evidence>
<feature type="region of interest" description="Disordered" evidence="1">
    <location>
        <begin position="221"/>
        <end position="244"/>
    </location>
</feature>
<dbReference type="SUPFAM" id="SSF53335">
    <property type="entry name" value="S-adenosyl-L-methionine-dependent methyltransferases"/>
    <property type="match status" value="1"/>
</dbReference>
<keyword evidence="4" id="KW-1185">Reference proteome</keyword>
<comment type="caution">
    <text evidence="3">The sequence shown here is derived from an EMBL/GenBank/DDBJ whole genome shotgun (WGS) entry which is preliminary data.</text>
</comment>
<dbReference type="Pfam" id="PF08241">
    <property type="entry name" value="Methyltransf_11"/>
    <property type="match status" value="1"/>
</dbReference>
<keyword evidence="3" id="KW-0489">Methyltransferase</keyword>
<dbReference type="Proteomes" id="UP000241193">
    <property type="component" value="Unassembled WGS sequence"/>
</dbReference>